<dbReference type="Pfam" id="PF13237">
    <property type="entry name" value="Fer4_10"/>
    <property type="match status" value="1"/>
</dbReference>
<dbReference type="KEGG" id="tep:TepRe1_1895"/>
<dbReference type="InterPro" id="IPR009016">
    <property type="entry name" value="Fe_hydrogenase"/>
</dbReference>
<evidence type="ECO:0000256" key="2">
    <source>
        <dbReference type="ARBA" id="ARBA00022723"/>
    </source>
</evidence>
<evidence type="ECO:0000313" key="8">
    <source>
        <dbReference type="Proteomes" id="UP000010802"/>
    </source>
</evidence>
<dbReference type="Pfam" id="PF04060">
    <property type="entry name" value="FeS"/>
    <property type="match status" value="1"/>
</dbReference>
<feature type="domain" description="4Fe-4S ferredoxin-type" evidence="5">
    <location>
        <begin position="9"/>
        <end position="38"/>
    </location>
</feature>
<protein>
    <submittedName>
        <fullName evidence="7">Fe-S cluster domain protein</fullName>
    </submittedName>
</protein>
<dbReference type="EMBL" id="HF563609">
    <property type="protein sequence ID" value="CDI40875.1"/>
    <property type="molecule type" value="Genomic_DNA"/>
</dbReference>
<dbReference type="InterPro" id="IPR017896">
    <property type="entry name" value="4Fe4S_Fe-S-bd"/>
</dbReference>
<dbReference type="SUPFAM" id="SSF54862">
    <property type="entry name" value="4Fe-4S ferredoxins"/>
    <property type="match status" value="1"/>
</dbReference>
<dbReference type="InterPro" id="IPR007202">
    <property type="entry name" value="4Fe-4S_dom"/>
</dbReference>
<keyword evidence="8" id="KW-1185">Reference proteome</keyword>
<dbReference type="InterPro" id="IPR050340">
    <property type="entry name" value="Cytosolic_Fe-S_CAF"/>
</dbReference>
<evidence type="ECO:0000256" key="1">
    <source>
        <dbReference type="ARBA" id="ARBA00022485"/>
    </source>
</evidence>
<dbReference type="KEGG" id="tae:TepiRe1_2040"/>
<name>F4LQM1_TEPAE</name>
<dbReference type="Pfam" id="PF02906">
    <property type="entry name" value="Fe_hyd_lg_C"/>
    <property type="match status" value="2"/>
</dbReference>
<evidence type="ECO:0000313" key="7">
    <source>
        <dbReference type="EMBL" id="CDI40875.1"/>
    </source>
</evidence>
<keyword evidence="1" id="KW-0004">4Fe-4S</keyword>
<feature type="domain" description="4Fe-4S ferredoxin-type" evidence="5">
    <location>
        <begin position="39"/>
        <end position="67"/>
    </location>
</feature>
<dbReference type="Proteomes" id="UP000010802">
    <property type="component" value="Chromosome"/>
</dbReference>
<evidence type="ECO:0000256" key="4">
    <source>
        <dbReference type="ARBA" id="ARBA00023014"/>
    </source>
</evidence>
<gene>
    <name evidence="7" type="ordered locus">TEPIRE1_2040</name>
</gene>
<feature type="domain" description="4Fe-4S" evidence="6">
    <location>
        <begin position="370"/>
        <end position="429"/>
    </location>
</feature>
<dbReference type="Gene3D" id="3.40.950.10">
    <property type="entry name" value="Fe-only Hydrogenase (Larger Subunit), Chain L, domain 3"/>
    <property type="match status" value="1"/>
</dbReference>
<dbReference type="Gene3D" id="3.30.70.20">
    <property type="match status" value="1"/>
</dbReference>
<proteinExistence type="predicted"/>
<sequence length="443" mass="48919">MIFLQQHYHSVTLDVDKCKGCTNCIKGCPTEAIRVRNGKAHILDNKCIDCGECIRICPNSAKYAATDSISRLKEFKFKVALPAPSLFGQFKEGTSTKNIIYALKKIGFDEVYEVPLAAEEVTIAIREYISTHKDVRPLISSSCPAVMRLIQVRFPELIKNIIPIKSPMEIAARRAKEILNKEFGYKAEEIGVFFISPCPAKATSVRQPIGSDKSYVDGVISISGIFGDIVKNLDGEEFESIFNSSSGLGIGWGRAGGENLAIGGDNYLAVDGIHNCIEVLEEVEMNKLFDIDYIECQACIGGCIGGALTVESQYIARVKIRRLSEKLGSNSPINKNEVVEQFKNGYFNLEGKILPKSSLKLDDDLVEAIRKMELLEKTVKDLPGLDCGSCGSPNCRALAEDIVKGQANEEDCIFKLRDRVKHLAGEMYDLAQKLPPTMDTKER</sequence>
<dbReference type="Gene3D" id="1.10.15.40">
    <property type="entry name" value="Electron transport complex subunit B, putative Fe-S cluster"/>
    <property type="match status" value="1"/>
</dbReference>
<dbReference type="HOGENOM" id="CLU_036585_0_0_9"/>
<dbReference type="SUPFAM" id="SSF53920">
    <property type="entry name" value="Fe-only hydrogenase"/>
    <property type="match status" value="1"/>
</dbReference>
<dbReference type="PROSITE" id="PS51656">
    <property type="entry name" value="4FE4S"/>
    <property type="match status" value="1"/>
</dbReference>
<reference evidence="8" key="1">
    <citation type="journal article" date="2013" name="Genome Announc.">
        <title>First genome sequence of a syntrophic acetate-oxidizing bacterium, Tepidanaerobacter acetatoxydans strain Re1.</title>
        <authorList>
            <person name="Manzoor S."/>
            <person name="Bongcam-Rudloff E."/>
            <person name="Schnurer A."/>
            <person name="Muller B."/>
        </authorList>
    </citation>
    <scope>NUCLEOTIDE SEQUENCE [LARGE SCALE GENOMIC DNA]</scope>
    <source>
        <strain evidence="8">Re1</strain>
    </source>
</reference>
<keyword evidence="4" id="KW-0411">Iron-sulfur</keyword>
<dbReference type="AlphaFoldDB" id="F4LQM1"/>
<dbReference type="GO" id="GO:0051539">
    <property type="term" value="F:4 iron, 4 sulfur cluster binding"/>
    <property type="evidence" value="ECO:0007669"/>
    <property type="project" value="UniProtKB-KW"/>
</dbReference>
<evidence type="ECO:0000259" key="5">
    <source>
        <dbReference type="PROSITE" id="PS51379"/>
    </source>
</evidence>
<dbReference type="GO" id="GO:0046872">
    <property type="term" value="F:metal ion binding"/>
    <property type="evidence" value="ECO:0007669"/>
    <property type="project" value="UniProtKB-KW"/>
</dbReference>
<dbReference type="eggNOG" id="COG2000">
    <property type="taxonomic scope" value="Bacteria"/>
</dbReference>
<evidence type="ECO:0000259" key="6">
    <source>
        <dbReference type="PROSITE" id="PS51656"/>
    </source>
</evidence>
<organism evidence="7 8">
    <name type="scientific">Tepidanaerobacter acetatoxydans (strain DSM 21804 / JCM 16047 / Re1)</name>
    <dbReference type="NCBI Taxonomy" id="1209989"/>
    <lineage>
        <taxon>Bacteria</taxon>
        <taxon>Bacillati</taxon>
        <taxon>Bacillota</taxon>
        <taxon>Clostridia</taxon>
        <taxon>Thermosediminibacterales</taxon>
        <taxon>Tepidanaerobacteraceae</taxon>
        <taxon>Tepidanaerobacter</taxon>
    </lineage>
</organism>
<dbReference type="PANTHER" id="PTHR11615">
    <property type="entry name" value="NITRATE, FORMATE, IRON DEHYDROGENASE"/>
    <property type="match status" value="1"/>
</dbReference>
<dbReference type="STRING" id="1209989.TepRe1_1895"/>
<dbReference type="PROSITE" id="PS00198">
    <property type="entry name" value="4FE4S_FER_1"/>
    <property type="match status" value="2"/>
</dbReference>
<keyword evidence="3" id="KW-0408">Iron</keyword>
<dbReference type="InterPro" id="IPR017900">
    <property type="entry name" value="4Fe4S_Fe_S_CS"/>
</dbReference>
<dbReference type="eggNOG" id="COG2221">
    <property type="taxonomic scope" value="Bacteria"/>
</dbReference>
<dbReference type="PROSITE" id="PS51379">
    <property type="entry name" value="4FE4S_FER_2"/>
    <property type="match status" value="2"/>
</dbReference>
<evidence type="ECO:0000256" key="3">
    <source>
        <dbReference type="ARBA" id="ARBA00023004"/>
    </source>
</evidence>
<dbReference type="InterPro" id="IPR004108">
    <property type="entry name" value="Fe_hydrogenase_lsu_C"/>
</dbReference>
<keyword evidence="2" id="KW-0479">Metal-binding</keyword>
<dbReference type="eggNOG" id="COG4624">
    <property type="taxonomic scope" value="Bacteria"/>
</dbReference>
<accession>F4LQM1</accession>